<sequence length="393" mass="43516">MRTYRVFYEPCEPWQDAWKLDIERIVFVGANGAEVRRSSVICSGSCDQTGYAAENAFEENAMVWGGRGHPTSHRIWLGITTDDIVVDCRIIADAVGAHLTLQERVADHTWRSLRRWRIDDSVGGLTETPTWVSEWQLFGLTAEPSDDRPLETVGDLHDVCYRGLLMAPRPAEFTGGDPSFYQSVNCEGLWVCCSQAAGPVLPAAVTLIRACFSPAARAACATFRSPIGSAAGDDPGPMRLVILDDRTNENLCQIPEFVGKKEGRHRVEDGRNCTCCPFIFSSREDLVDGVGGWPPGALTCHEVFHGVDMAIRQKDPAFHWKVADAYERHKARGTLGSIYASTNRDEYMAEMVVVYCGLSTDELTEVGLRDRQTLRDMAPEAFALIEGYIANSQ</sequence>
<gene>
    <name evidence="1" type="ORF">PLBR_LOCUS596</name>
</gene>
<name>A0A3P3XZK7_PLABS</name>
<geneLocation type="mitochondrion" evidence="1"/>
<evidence type="ECO:0000313" key="1">
    <source>
        <dbReference type="EMBL" id="SPQ93381.1"/>
    </source>
</evidence>
<protein>
    <submittedName>
        <fullName evidence="1">Uncharacterized protein</fullName>
    </submittedName>
</protein>
<accession>A0A3P3XZK7</accession>
<keyword evidence="1" id="KW-0496">Mitochondrion</keyword>
<organism evidence="1 2">
    <name type="scientific">Plasmodiophora brassicae</name>
    <name type="common">Clubroot disease agent</name>
    <dbReference type="NCBI Taxonomy" id="37360"/>
    <lineage>
        <taxon>Eukaryota</taxon>
        <taxon>Sar</taxon>
        <taxon>Rhizaria</taxon>
        <taxon>Endomyxa</taxon>
        <taxon>Phytomyxea</taxon>
        <taxon>Plasmodiophorida</taxon>
        <taxon>Plasmodiophoridae</taxon>
        <taxon>Plasmodiophora</taxon>
    </lineage>
</organism>
<dbReference type="EMBL" id="OVEO01000001">
    <property type="protein sequence ID" value="SPQ93381.1"/>
    <property type="molecule type" value="Genomic_DNA"/>
</dbReference>
<reference evidence="1 2" key="1">
    <citation type="submission" date="2018-03" db="EMBL/GenBank/DDBJ databases">
        <authorList>
            <person name="Fogelqvist J."/>
        </authorList>
    </citation>
    <scope>NUCLEOTIDE SEQUENCE [LARGE SCALE GENOMIC DNA]</scope>
</reference>
<proteinExistence type="predicted"/>
<evidence type="ECO:0000313" key="2">
    <source>
        <dbReference type="Proteomes" id="UP000290189"/>
    </source>
</evidence>
<dbReference type="Proteomes" id="UP000290189">
    <property type="component" value="Unassembled WGS sequence"/>
</dbReference>
<dbReference type="AlphaFoldDB" id="A0A3P3XZK7"/>